<proteinExistence type="predicted"/>
<protein>
    <submittedName>
        <fullName evidence="1">Uncharacterized protein</fullName>
    </submittedName>
</protein>
<name>A0A3R1AQC5_SALET</name>
<organism evidence="1">
    <name type="scientific">Salmonella enterica I</name>
    <dbReference type="NCBI Taxonomy" id="59201"/>
    <lineage>
        <taxon>Bacteria</taxon>
        <taxon>Pseudomonadati</taxon>
        <taxon>Pseudomonadota</taxon>
        <taxon>Gammaproteobacteria</taxon>
        <taxon>Enterobacterales</taxon>
        <taxon>Enterobacteriaceae</taxon>
        <taxon>Salmonella</taxon>
    </lineage>
</organism>
<reference evidence="1" key="1">
    <citation type="submission" date="2018-09" db="EMBL/GenBank/DDBJ databases">
        <authorList>
            <person name="Ashton P.M."/>
            <person name="Dallman T."/>
            <person name="Nair S."/>
            <person name="De Pinna E."/>
            <person name="Peters T."/>
            <person name="Grant K."/>
        </authorList>
    </citation>
    <scope>NUCLEOTIDE SEQUENCE [LARGE SCALE GENOMIC DNA]</scope>
    <source>
        <strain evidence="1">598938</strain>
    </source>
</reference>
<evidence type="ECO:0000313" key="1">
    <source>
        <dbReference type="EMBL" id="MML53990.1"/>
    </source>
</evidence>
<dbReference type="EMBL" id="RVVJ01000012">
    <property type="protein sequence ID" value="MML53990.1"/>
    <property type="molecule type" value="Genomic_DNA"/>
</dbReference>
<dbReference type="AlphaFoldDB" id="A0A3R1AQC5"/>
<accession>A0A3R1AQC5</accession>
<gene>
    <name evidence="1" type="ORF">D7N80_11820</name>
</gene>
<sequence>MQSTSSEAMLLMLLKAYKDLVKVLLVEEHLEASDLVKQLRRSARQQNDEQVGRLLAELAEDISLMRLMMTSSLPGEPKK</sequence>
<comment type="caution">
    <text evidence="1">The sequence shown here is derived from an EMBL/GenBank/DDBJ whole genome shotgun (WGS) entry which is preliminary data.</text>
</comment>
<dbReference type="Proteomes" id="UP000885348">
    <property type="component" value="Unassembled WGS sequence"/>
</dbReference>